<dbReference type="PANTHER" id="PTHR43861:SF1">
    <property type="entry name" value="TRANS-ACONITATE 2-METHYLTRANSFERASE"/>
    <property type="match status" value="1"/>
</dbReference>
<evidence type="ECO:0000256" key="2">
    <source>
        <dbReference type="ARBA" id="ARBA00022679"/>
    </source>
</evidence>
<feature type="domain" description="Methyltransferase" evidence="3">
    <location>
        <begin position="42"/>
        <end position="132"/>
    </location>
</feature>
<dbReference type="RefSeq" id="WP_200358916.1">
    <property type="nucleotide sequence ID" value="NZ_JAENIL010000075.1"/>
</dbReference>
<keyword evidence="1 4" id="KW-0489">Methyltransferase</keyword>
<dbReference type="GO" id="GO:0008168">
    <property type="term" value="F:methyltransferase activity"/>
    <property type="evidence" value="ECO:0007669"/>
    <property type="project" value="UniProtKB-KW"/>
</dbReference>
<dbReference type="PANTHER" id="PTHR43861">
    <property type="entry name" value="TRANS-ACONITATE 2-METHYLTRANSFERASE-RELATED"/>
    <property type="match status" value="1"/>
</dbReference>
<reference evidence="4" key="1">
    <citation type="submission" date="2021-01" db="EMBL/GenBank/DDBJ databases">
        <title>Modified the classification status of verrucomicrobia.</title>
        <authorList>
            <person name="Feng X."/>
        </authorList>
    </citation>
    <scope>NUCLEOTIDE SEQUENCE</scope>
    <source>
        <strain evidence="4">KCTC 13126</strain>
    </source>
</reference>
<name>A0A934S6D0_9BACT</name>
<protein>
    <submittedName>
        <fullName evidence="4">Class I SAM-dependent methyltransferase</fullName>
    </submittedName>
</protein>
<dbReference type="Pfam" id="PF13649">
    <property type="entry name" value="Methyltransf_25"/>
    <property type="match status" value="1"/>
</dbReference>
<sequence length="208" mass="23347">MNNPHSIWEARYASSKKKGSNHSSEWLDSWLQSADGQSRQALDLGCGFGIDTEGLLKAGFEVTSVDFAIEALKHSRARNPQATHIQRDLSEGIGHFEKSFSLVVANLSLHYFSKAQTERIVSGIHDALTEGGLFIFRVNSKEDKNFGAAVDSPDWALIDVGGVQKQFFNEPMIDELLENRFEIVSLEQLDTDRYTKTKKLIECVARKR</sequence>
<dbReference type="SUPFAM" id="SSF53335">
    <property type="entry name" value="S-adenosyl-L-methionine-dependent methyltransferases"/>
    <property type="match status" value="1"/>
</dbReference>
<dbReference type="CDD" id="cd02440">
    <property type="entry name" value="AdoMet_MTases"/>
    <property type="match status" value="1"/>
</dbReference>
<dbReference type="Proteomes" id="UP000617628">
    <property type="component" value="Unassembled WGS sequence"/>
</dbReference>
<dbReference type="GO" id="GO:0032259">
    <property type="term" value="P:methylation"/>
    <property type="evidence" value="ECO:0007669"/>
    <property type="project" value="UniProtKB-KW"/>
</dbReference>
<dbReference type="AlphaFoldDB" id="A0A934S6D0"/>
<dbReference type="EMBL" id="JAENIL010000075">
    <property type="protein sequence ID" value="MBK1880209.1"/>
    <property type="molecule type" value="Genomic_DNA"/>
</dbReference>
<organism evidence="4 5">
    <name type="scientific">Pelagicoccus mobilis</name>
    <dbReference type="NCBI Taxonomy" id="415221"/>
    <lineage>
        <taxon>Bacteria</taxon>
        <taxon>Pseudomonadati</taxon>
        <taxon>Verrucomicrobiota</taxon>
        <taxon>Opitutia</taxon>
        <taxon>Puniceicoccales</taxon>
        <taxon>Pelagicoccaceae</taxon>
        <taxon>Pelagicoccus</taxon>
    </lineage>
</organism>
<dbReference type="InterPro" id="IPR041698">
    <property type="entry name" value="Methyltransf_25"/>
</dbReference>
<keyword evidence="5" id="KW-1185">Reference proteome</keyword>
<comment type="caution">
    <text evidence="4">The sequence shown here is derived from an EMBL/GenBank/DDBJ whole genome shotgun (WGS) entry which is preliminary data.</text>
</comment>
<accession>A0A934S6D0</accession>
<proteinExistence type="predicted"/>
<gene>
    <name evidence="4" type="ORF">JIN87_25210</name>
</gene>
<evidence type="ECO:0000313" key="5">
    <source>
        <dbReference type="Proteomes" id="UP000617628"/>
    </source>
</evidence>
<evidence type="ECO:0000256" key="1">
    <source>
        <dbReference type="ARBA" id="ARBA00022603"/>
    </source>
</evidence>
<dbReference type="InterPro" id="IPR029063">
    <property type="entry name" value="SAM-dependent_MTases_sf"/>
</dbReference>
<dbReference type="Gene3D" id="3.40.50.150">
    <property type="entry name" value="Vaccinia Virus protein VP39"/>
    <property type="match status" value="1"/>
</dbReference>
<evidence type="ECO:0000259" key="3">
    <source>
        <dbReference type="Pfam" id="PF13649"/>
    </source>
</evidence>
<keyword evidence="2" id="KW-0808">Transferase</keyword>
<evidence type="ECO:0000313" key="4">
    <source>
        <dbReference type="EMBL" id="MBK1880209.1"/>
    </source>
</evidence>